<feature type="transmembrane region" description="Helical" evidence="2">
    <location>
        <begin position="116"/>
        <end position="134"/>
    </location>
</feature>
<proteinExistence type="predicted"/>
<dbReference type="GO" id="GO:0003677">
    <property type="term" value="F:DNA binding"/>
    <property type="evidence" value="ECO:0007669"/>
    <property type="project" value="InterPro"/>
</dbReference>
<keyword evidence="2" id="KW-1133">Transmembrane helix</keyword>
<evidence type="ECO:0000256" key="2">
    <source>
        <dbReference type="SAM" id="Phobius"/>
    </source>
</evidence>
<gene>
    <name evidence="4" type="ORF">Ato02nite_005180</name>
</gene>
<accession>A0A919T465</accession>
<keyword evidence="5" id="KW-1185">Reference proteome</keyword>
<comment type="caution">
    <text evidence="4">The sequence shown here is derived from an EMBL/GenBank/DDBJ whole genome shotgun (WGS) entry which is preliminary data.</text>
</comment>
<dbReference type="Proteomes" id="UP000677082">
    <property type="component" value="Unassembled WGS sequence"/>
</dbReference>
<evidence type="ECO:0000259" key="3">
    <source>
        <dbReference type="Pfam" id="PF05225"/>
    </source>
</evidence>
<sequence>MFVRRRGLYLPTGVADARDLRGHLSAERDVVAVNREHQWVSLAQEAQQDIRLADVAEHAKNAKRSRRQRAKDAAEAAKLADLYRAAKSAGARARVRAEMYQSAEMRALRLTKMRKILLAAGLPVLLAFALWSTTGVQAGVARLLNLNEGDPSWWSAWGVEPGLITIVALIIIGRAVLRTSGGDTDKRADIAEWTALTVSLALNIFGGWDGGWAALGGAVAHSLGPLGAAGTAFLIGLFDTYIARADPWAGAKRLADLGFDVELDTHSAESTPALELPPVSQLGYAPSAAQTATVESSVARPRGAEKPRKQPPSKPRAKAATQTSTSGYAPDGDPGAKAAEAVRNGEAESIRKAAQQYGVSEGTVRNRLKSIEADGAQQAPLAAPIPHPLPAVKAGVNGAHFDPAVNQ</sequence>
<dbReference type="AlphaFoldDB" id="A0A919T465"/>
<protein>
    <recommendedName>
        <fullName evidence="3">HTH psq-type domain-containing protein</fullName>
    </recommendedName>
</protein>
<dbReference type="Gene3D" id="1.10.10.60">
    <property type="entry name" value="Homeodomain-like"/>
    <property type="match status" value="1"/>
</dbReference>
<dbReference type="EMBL" id="BOQN01000006">
    <property type="protein sequence ID" value="GIM88725.1"/>
    <property type="molecule type" value="Genomic_DNA"/>
</dbReference>
<dbReference type="Pfam" id="PF05225">
    <property type="entry name" value="HTH_psq"/>
    <property type="match status" value="1"/>
</dbReference>
<dbReference type="InterPro" id="IPR007889">
    <property type="entry name" value="HTH_Psq"/>
</dbReference>
<evidence type="ECO:0000313" key="5">
    <source>
        <dbReference type="Proteomes" id="UP000677082"/>
    </source>
</evidence>
<feature type="transmembrane region" description="Helical" evidence="2">
    <location>
        <begin position="154"/>
        <end position="177"/>
    </location>
</feature>
<keyword evidence="2" id="KW-0812">Transmembrane</keyword>
<evidence type="ECO:0000256" key="1">
    <source>
        <dbReference type="SAM" id="MobiDB-lite"/>
    </source>
</evidence>
<dbReference type="RefSeq" id="WP_213004711.1">
    <property type="nucleotide sequence ID" value="NZ_BOQN01000006.1"/>
</dbReference>
<name>A0A919T465_9ACTN</name>
<feature type="domain" description="HTH psq-type" evidence="3">
    <location>
        <begin position="336"/>
        <end position="370"/>
    </location>
</feature>
<organism evidence="4 5">
    <name type="scientific">Paractinoplanes toevensis</name>
    <dbReference type="NCBI Taxonomy" id="571911"/>
    <lineage>
        <taxon>Bacteria</taxon>
        <taxon>Bacillati</taxon>
        <taxon>Actinomycetota</taxon>
        <taxon>Actinomycetes</taxon>
        <taxon>Micromonosporales</taxon>
        <taxon>Micromonosporaceae</taxon>
        <taxon>Paractinoplanes</taxon>
    </lineage>
</organism>
<evidence type="ECO:0000313" key="4">
    <source>
        <dbReference type="EMBL" id="GIM88725.1"/>
    </source>
</evidence>
<reference evidence="4 5" key="1">
    <citation type="submission" date="2021-03" db="EMBL/GenBank/DDBJ databases">
        <title>Whole genome shotgun sequence of Actinoplanes toevensis NBRC 105298.</title>
        <authorList>
            <person name="Komaki H."/>
            <person name="Tamura T."/>
        </authorList>
    </citation>
    <scope>NUCLEOTIDE SEQUENCE [LARGE SCALE GENOMIC DNA]</scope>
    <source>
        <strain evidence="4 5">NBRC 105298</strain>
    </source>
</reference>
<feature type="region of interest" description="Disordered" evidence="1">
    <location>
        <begin position="285"/>
        <end position="344"/>
    </location>
</feature>
<keyword evidence="2" id="KW-0472">Membrane</keyword>